<dbReference type="InterPro" id="IPR005024">
    <property type="entry name" value="Snf7_fam"/>
</dbReference>
<dbReference type="Gene3D" id="6.10.140.1230">
    <property type="match status" value="1"/>
</dbReference>
<protein>
    <recommendedName>
        <fullName evidence="3">Charged multivesicular body protein 3</fullName>
    </recommendedName>
</protein>
<dbReference type="EMBL" id="MBFS01000289">
    <property type="protein sequence ID" value="PVV03004.1"/>
    <property type="molecule type" value="Genomic_DNA"/>
</dbReference>
<organism evidence="1 2">
    <name type="scientific">Smittium megazygosporum</name>
    <dbReference type="NCBI Taxonomy" id="133381"/>
    <lineage>
        <taxon>Eukaryota</taxon>
        <taxon>Fungi</taxon>
        <taxon>Fungi incertae sedis</taxon>
        <taxon>Zoopagomycota</taxon>
        <taxon>Kickxellomycotina</taxon>
        <taxon>Harpellomycetes</taxon>
        <taxon>Harpellales</taxon>
        <taxon>Legeriomycetaceae</taxon>
        <taxon>Smittium</taxon>
    </lineage>
</organism>
<dbReference type="Proteomes" id="UP000245609">
    <property type="component" value="Unassembled WGS sequence"/>
</dbReference>
<keyword evidence="2" id="KW-1185">Reference proteome</keyword>
<evidence type="ECO:0000313" key="1">
    <source>
        <dbReference type="EMBL" id="PVV03004.1"/>
    </source>
</evidence>
<sequence length="108" mass="12260">MKMMNGLIKVPEIQHTVQELSKEMVKSGIIEEMTSDVFESLDESDLEDEVEEQVDKVLFEVTNGVLGKAKPVIVNQKENVIQEPQETIEEDDGLDLEEMRNRLSALRG</sequence>
<dbReference type="Pfam" id="PF03357">
    <property type="entry name" value="Snf7"/>
    <property type="match status" value="1"/>
</dbReference>
<evidence type="ECO:0008006" key="3">
    <source>
        <dbReference type="Google" id="ProtNLM"/>
    </source>
</evidence>
<dbReference type="GO" id="GO:0007034">
    <property type="term" value="P:vacuolar transport"/>
    <property type="evidence" value="ECO:0007669"/>
    <property type="project" value="InterPro"/>
</dbReference>
<dbReference type="STRING" id="133381.A0A2T9ZEG5"/>
<dbReference type="OrthoDB" id="2329734at2759"/>
<name>A0A2T9ZEG5_9FUNG</name>
<reference evidence="1 2" key="1">
    <citation type="journal article" date="2018" name="MBio">
        <title>Comparative Genomics Reveals the Core Gene Toolbox for the Fungus-Insect Symbiosis.</title>
        <authorList>
            <person name="Wang Y."/>
            <person name="Stata M."/>
            <person name="Wang W."/>
            <person name="Stajich J.E."/>
            <person name="White M.M."/>
            <person name="Moncalvo J.M."/>
        </authorList>
    </citation>
    <scope>NUCLEOTIDE SEQUENCE [LARGE SCALE GENOMIC DNA]</scope>
    <source>
        <strain evidence="1 2">SC-DP-2</strain>
    </source>
</reference>
<proteinExistence type="predicted"/>
<evidence type="ECO:0000313" key="2">
    <source>
        <dbReference type="Proteomes" id="UP000245609"/>
    </source>
</evidence>
<dbReference type="PANTHER" id="PTHR10476">
    <property type="entry name" value="CHARGED MULTIVESICULAR BODY PROTEIN"/>
    <property type="match status" value="1"/>
</dbReference>
<accession>A0A2T9ZEG5</accession>
<gene>
    <name evidence="1" type="ORF">BB560_002527</name>
</gene>
<dbReference type="AlphaFoldDB" id="A0A2T9ZEG5"/>
<comment type="caution">
    <text evidence="1">The sequence shown here is derived from an EMBL/GenBank/DDBJ whole genome shotgun (WGS) entry which is preliminary data.</text>
</comment>